<dbReference type="InterPro" id="IPR011692">
    <property type="entry name" value="Stress_up-reg_Nod19"/>
</dbReference>
<evidence type="ECO:0000256" key="1">
    <source>
        <dbReference type="SAM" id="Phobius"/>
    </source>
</evidence>
<keyword evidence="1" id="KW-1133">Transmembrane helix</keyword>
<evidence type="ECO:0000256" key="2">
    <source>
        <dbReference type="SAM" id="SignalP"/>
    </source>
</evidence>
<name>A0A6P6XJI7_COFAR</name>
<feature type="transmembrane region" description="Helical" evidence="1">
    <location>
        <begin position="910"/>
        <end position="930"/>
    </location>
</feature>
<feature type="transmembrane region" description="Helical" evidence="1">
    <location>
        <begin position="479"/>
        <end position="498"/>
    </location>
</feature>
<feature type="signal peptide" evidence="2">
    <location>
        <begin position="1"/>
        <end position="23"/>
    </location>
</feature>
<reference evidence="3" key="1">
    <citation type="journal article" date="2025" name="Foods">
        <title>Unveiling the Microbial Signatures of Arabica Coffee Cherries: Insights into Ripeness Specific Diversity, Functional Traits, and Implications for Quality and Safety.</title>
        <authorList>
            <consortium name="RefSeq"/>
            <person name="Tenea G.N."/>
            <person name="Cifuentes V."/>
            <person name="Reyes P."/>
            <person name="Cevallos-Vallejos M."/>
        </authorList>
    </citation>
    <scope>NUCLEOTIDE SEQUENCE [LARGE SCALE GENOMIC DNA]</scope>
</reference>
<reference evidence="4" key="2">
    <citation type="submission" date="2025-08" db="UniProtKB">
        <authorList>
            <consortium name="RefSeq"/>
        </authorList>
    </citation>
    <scope>IDENTIFICATION</scope>
    <source>
        <tissue evidence="4">Leaves</tissue>
    </source>
</reference>
<dbReference type="GeneID" id="113742553"/>
<keyword evidence="1" id="KW-0812">Transmembrane</keyword>
<dbReference type="RefSeq" id="XP_027126212.2">
    <property type="nucleotide sequence ID" value="XM_027270411.2"/>
</dbReference>
<dbReference type="PANTHER" id="PTHR33390:SF1">
    <property type="entry name" value="STRESS UP-REGULATED NOD 19 PROTEIN"/>
    <property type="match status" value="1"/>
</dbReference>
<keyword evidence="1" id="KW-0472">Membrane</keyword>
<evidence type="ECO:0000313" key="3">
    <source>
        <dbReference type="Proteomes" id="UP001652660"/>
    </source>
</evidence>
<dbReference type="OrthoDB" id="1923469at2759"/>
<evidence type="ECO:0008006" key="5">
    <source>
        <dbReference type="Google" id="ProtNLM"/>
    </source>
</evidence>
<gene>
    <name evidence="4" type="primary">LOC113742553</name>
</gene>
<keyword evidence="2" id="KW-0732">Signal</keyword>
<feature type="chain" id="PRO_5047511870" description="Stress up-regulated Nod 19 protein" evidence="2">
    <location>
        <begin position="24"/>
        <end position="944"/>
    </location>
</feature>
<sequence>MAKGSKCQFIFLATLLLVDTIQSYLMSGTDENGVKTLVYLSPKFELGPGSVINKYYYDIDFPRGHIAVKSFDAEVIDEAGNSIPLYETYLHHWVAVNYYQRRGVETPKYHSSVGFQKSNYISAGNNGVCAQVLSQFFGLGSETRKTSNNVPDPYGIEFGNPAVIPAGYDEKWLLNVHAIDTRGAENRLGCTECRCDLYNVTVDEYGHNLDPSYVGGLRCCYDETRCRLKEGFQGVKRSLYLKYTVTYVDWHSSIVPVRVYIFDVTDRWKRSDGISSRHDCLIEYDVESCPAGVTKGGCVHTKSVSIILPTGGNVIYGVAHQHTGGVGSTLHGEDGRVICSSLPIYGEGKEPGNEAGYIVGMSTCYPQPGSVKISNGETLTVKSYYSSEQGHTGVMGLFYILVADSDSSAKLNSSQHAPVGIHKRVLTPDFIVGMALLGIAVLAAVIVAYQRRNQRGDNYEPITICFPASLVLASKGTEMFSDCSLLFSLVLLLLMAIVRSTQVHLSNANGIKTAVFLSPKFDLEPGSVAEKLFHNIDFPRGHIAIKSFVAEVVDEAGNPVPLYETYLHHWIAMRYYRPKAVENSNSSSNQRSEKSDYVVIKNNGICDDHLPQYFGLGSETRKTATAVPDPYGIEVGNPAEIPAGYEEGWILNLHAIDTRGAEDKLGCTECRCDLYNVTQDEDGNALEPEYIGGMRCCYEETKCRLIEGYRSPRRSFFMKYTVKYVDWDNSILPAKIYILDVTARWQRSNNSKESNGHNCQIEYLIESCSTNTAHDDCIHTKSVSIVLPSGGEVIYGVAHQHTGGLGSTLYGEDGRVICSSIPIYGQGMEPGNESGYIVGMSTCYPQPGSIKISSGESLTLVSNYSNAQRHTGVMGLFYILVADPDQHSPNATSAPHASVHEHKKTSIPHYVWVVILLFQAALVLALVITYQRKCRKAGYESIAT</sequence>
<dbReference type="Pfam" id="PF07712">
    <property type="entry name" value="SURNod19"/>
    <property type="match status" value="2"/>
</dbReference>
<accession>A0A6P6XJI7</accession>
<dbReference type="PANTHER" id="PTHR33390">
    <property type="entry name" value="STRESS UP-REGULATED NOD 19 PROTEIN"/>
    <property type="match status" value="1"/>
</dbReference>
<evidence type="ECO:0000313" key="4">
    <source>
        <dbReference type="RefSeq" id="XP_027126212.2"/>
    </source>
</evidence>
<proteinExistence type="predicted"/>
<keyword evidence="3" id="KW-1185">Reference proteome</keyword>
<dbReference type="Proteomes" id="UP001652660">
    <property type="component" value="Chromosome 4e"/>
</dbReference>
<protein>
    <recommendedName>
        <fullName evidence="5">Stress up-regulated Nod 19 protein</fullName>
    </recommendedName>
</protein>
<organism evidence="3 4">
    <name type="scientific">Coffea arabica</name>
    <name type="common">Arabian coffee</name>
    <dbReference type="NCBI Taxonomy" id="13443"/>
    <lineage>
        <taxon>Eukaryota</taxon>
        <taxon>Viridiplantae</taxon>
        <taxon>Streptophyta</taxon>
        <taxon>Embryophyta</taxon>
        <taxon>Tracheophyta</taxon>
        <taxon>Spermatophyta</taxon>
        <taxon>Magnoliopsida</taxon>
        <taxon>eudicotyledons</taxon>
        <taxon>Gunneridae</taxon>
        <taxon>Pentapetalae</taxon>
        <taxon>asterids</taxon>
        <taxon>lamiids</taxon>
        <taxon>Gentianales</taxon>
        <taxon>Rubiaceae</taxon>
        <taxon>Ixoroideae</taxon>
        <taxon>Gardenieae complex</taxon>
        <taxon>Bertiereae - Coffeeae clade</taxon>
        <taxon>Coffeeae</taxon>
        <taxon>Coffea</taxon>
    </lineage>
</organism>
<feature type="transmembrane region" description="Helical" evidence="1">
    <location>
        <begin position="430"/>
        <end position="449"/>
    </location>
</feature>